<evidence type="ECO:0000313" key="4">
    <source>
        <dbReference type="Proteomes" id="UP001498935"/>
    </source>
</evidence>
<dbReference type="RefSeq" id="WP_342037170.1">
    <property type="nucleotide sequence ID" value="NZ_BAABBK010000002.1"/>
</dbReference>
<dbReference type="EMBL" id="BAABNP010000002">
    <property type="protein sequence ID" value="GAA5339572.1"/>
    <property type="molecule type" value="Genomic_DNA"/>
</dbReference>
<name>A0ABP9TWH1_9MICO</name>
<evidence type="ECO:0000256" key="1">
    <source>
        <dbReference type="ARBA" id="ARBA00022676"/>
    </source>
</evidence>
<protein>
    <recommendedName>
        <fullName evidence="5">Poly(Glycerol-phosphate) alpha-glucosyltransferase</fullName>
    </recommendedName>
</protein>
<dbReference type="Gene3D" id="3.40.50.2000">
    <property type="entry name" value="Glycogen Phosphorylase B"/>
    <property type="match status" value="3"/>
</dbReference>
<evidence type="ECO:0008006" key="5">
    <source>
        <dbReference type="Google" id="ProtNLM"/>
    </source>
</evidence>
<reference evidence="3 4" key="1">
    <citation type="submission" date="2024-02" db="EMBL/GenBank/DDBJ databases">
        <title>Characterization of antibiotic resistant novel bacterial strains and their environmental applications.</title>
        <authorList>
            <person name="Manzoor S."/>
            <person name="Abbas S."/>
            <person name="Arshad M."/>
            <person name="Li W.J."/>
            <person name="Ahmed I."/>
        </authorList>
    </citation>
    <scope>NUCLEOTIDE SEQUENCE [LARGE SCALE GENOMIC DNA]</scope>
    <source>
        <strain evidence="3 4">KACC 15558</strain>
    </source>
</reference>
<proteinExistence type="predicted"/>
<dbReference type="Proteomes" id="UP001498935">
    <property type="component" value="Unassembled WGS sequence"/>
</dbReference>
<evidence type="ECO:0000313" key="3">
    <source>
        <dbReference type="EMBL" id="GAA5339572.1"/>
    </source>
</evidence>
<organism evidence="3 4">
    <name type="scientific">Brevibacterium ammoniilyticum</name>
    <dbReference type="NCBI Taxonomy" id="1046555"/>
    <lineage>
        <taxon>Bacteria</taxon>
        <taxon>Bacillati</taxon>
        <taxon>Actinomycetota</taxon>
        <taxon>Actinomycetes</taxon>
        <taxon>Micrococcales</taxon>
        <taxon>Brevibacteriaceae</taxon>
        <taxon>Brevibacterium</taxon>
    </lineage>
</organism>
<dbReference type="Pfam" id="PF13692">
    <property type="entry name" value="Glyco_trans_1_4"/>
    <property type="match status" value="1"/>
</dbReference>
<comment type="caution">
    <text evidence="3">The sequence shown here is derived from an EMBL/GenBank/DDBJ whole genome shotgun (WGS) entry which is preliminary data.</text>
</comment>
<evidence type="ECO:0000256" key="2">
    <source>
        <dbReference type="ARBA" id="ARBA00022679"/>
    </source>
</evidence>
<keyword evidence="4" id="KW-1185">Reference proteome</keyword>
<dbReference type="PANTHER" id="PTHR12526">
    <property type="entry name" value="GLYCOSYLTRANSFERASE"/>
    <property type="match status" value="1"/>
</dbReference>
<keyword evidence="2" id="KW-0808">Transferase</keyword>
<dbReference type="SUPFAM" id="SSF53756">
    <property type="entry name" value="UDP-Glycosyltransferase/glycogen phosphorylase"/>
    <property type="match status" value="1"/>
</dbReference>
<dbReference type="PANTHER" id="PTHR12526:SF629">
    <property type="entry name" value="TEICHURONIC ACID BIOSYNTHESIS GLYCOSYLTRANSFERASE TUAH-RELATED"/>
    <property type="match status" value="1"/>
</dbReference>
<accession>A0ABP9TWH1</accession>
<sequence>MTIRRILRKLRRQGSGNAGSEFRVFELTWSIPAEFGGMTSVLLRRARNLVGLENRTVDVLTLDYKLDLSATVTRLTESEEIVPGVTVRNIWHELAEFSRRQLESLGAGSSEMAVPEADASASIRETARFIEYYDAEGSVERVDHRRTDGSIFLTDLRSEGARRLILFDPNGRYVGEFSRARDLYFSWLDHVTELKPSVVINESKFVGGFLHHYQRDQVKVGQVLHNTHLEPTSDSPYGPFTRSRLGVLSNWHKFDFLVFLTKKQKADFVSAFGDSPTLFVIPNCTEIVTEDLTRQSPERDVRAGAVVARLSNQKRVDQAISAVGAASDGVSLDVFGDGDLRSRLESQVDGNAVLASRITFKGFVQNAADELAAYSFILLTSAYDGLSLVLIEAMSRGCIPIAYDIRYGPSEVVDDGINGFLTHDVNGTTAAINRLVAMTPTEIAELRKAAQRKSKEFDDEQITDRWEALFKEVVSSPQDGPARKFPKIAAERITADGSELQLSLTTVADTKITDADSDYFVLVSRDRRFSVAFPMPPDQVLSIPAELLAQTGPSPVFDAWYLHRDGRKVVRRRVLHAASSTDTVAGEFASYATIHGNLSLKRTPAEARGH</sequence>
<keyword evidence="1" id="KW-0328">Glycosyltransferase</keyword>
<gene>
    <name evidence="3" type="ORF">KACC15558_06120</name>
</gene>